<feature type="signal peptide" evidence="1">
    <location>
        <begin position="1"/>
        <end position="27"/>
    </location>
</feature>
<dbReference type="Proteomes" id="UP000324585">
    <property type="component" value="Unassembled WGS sequence"/>
</dbReference>
<feature type="chain" id="PRO_5023822173" description="PKD domain-containing protein" evidence="1">
    <location>
        <begin position="28"/>
        <end position="832"/>
    </location>
</feature>
<comment type="caution">
    <text evidence="2">The sequence shown here is derived from an EMBL/GenBank/DDBJ whole genome shotgun (WGS) entry which is preliminary data.</text>
</comment>
<dbReference type="InterPro" id="IPR005046">
    <property type="entry name" value="DUF285"/>
</dbReference>
<organism evidence="2 3">
    <name type="scientific">Porphyridium purpureum</name>
    <name type="common">Red alga</name>
    <name type="synonym">Porphyridium cruentum</name>
    <dbReference type="NCBI Taxonomy" id="35688"/>
    <lineage>
        <taxon>Eukaryota</taxon>
        <taxon>Rhodophyta</taxon>
        <taxon>Bangiophyceae</taxon>
        <taxon>Porphyridiales</taxon>
        <taxon>Porphyridiaceae</taxon>
        <taxon>Porphyridium</taxon>
    </lineage>
</organism>
<reference evidence="3" key="1">
    <citation type="journal article" date="2019" name="Nat. Commun.">
        <title>Expansion of phycobilisome linker gene families in mesophilic red algae.</title>
        <authorList>
            <person name="Lee J."/>
            <person name="Kim D."/>
            <person name="Bhattacharya D."/>
            <person name="Yoon H.S."/>
        </authorList>
    </citation>
    <scope>NUCLEOTIDE SEQUENCE [LARGE SCALE GENOMIC DNA]</scope>
    <source>
        <strain evidence="3">CCMP 1328</strain>
    </source>
</reference>
<dbReference type="SUPFAM" id="SSF49299">
    <property type="entry name" value="PKD domain"/>
    <property type="match status" value="1"/>
</dbReference>
<proteinExistence type="predicted"/>
<dbReference type="Pfam" id="PF03382">
    <property type="entry name" value="DUF285"/>
    <property type="match status" value="3"/>
</dbReference>
<gene>
    <name evidence="2" type="ORF">FVE85_9405</name>
</gene>
<dbReference type="InterPro" id="IPR011889">
    <property type="entry name" value="Liste_lipo_26"/>
</dbReference>
<evidence type="ECO:0008006" key="4">
    <source>
        <dbReference type="Google" id="ProtNLM"/>
    </source>
</evidence>
<sequence length="832" mass="88738">MARMRSWAGAVAIALLAVWSARHSAIAQELCQLVELSDPCLGEGALGLVPVAQGPVACTPIPATCLSGFPDCALQPCLKYVESGDAQQMVLEYEDVSQVALEFSALPVDVVVDYGDGTLAVYASMGAFVHTYSAQGDYPVVILGSLSGIRFSDGIAAVASWGELGLTTLDAAFSGVSSLQSLPADIPRTVTDLSSMFAGSSFNGEIGSWDTSSVTDMRRMFQSSSFNQDIGAWDTSSVTDMRDMFEGASAFSQDLSSWDVSQVVSCDLFDTGAAINCAFTPGPLGPCDGGLTCEPVKMELEYAFVSEVSFRFSALPVDVMVDYGDGTLAVYTSLGTFVHTYENPGLFVVTISGSLGGIEIGDGVTRVLQWGDLGLTTLRRALQGVGSLESVPFDIPPAVTDLSYMFWQSSFNGEIDTWDVSRVTDMNNMFASSGFNRDIGSWDTSSVTNMGSMFFGSPFNQDIGAWNTSSVTSMDFLFFGSPFNQDIHAWDVSSVTSMYSMFSNAAAFNQDISGWDVSSASDMRSMFESASAFNQDLSSWDVSRVQSCSGFDLGAPMNCAFAPGPLGPCDGGLACGLMDMVLEYPFTSTVALEFSAPPVDVVVDYGDGTVTAYTSVGEVEHGFNFITDGRVVISGSLGGIRFKNGISFVNAWGDLGLTTLSGAFSDVTSLQSLPADIPHTVTDLTGMFASSNFNGDIGSWDVSRVTSMALMFSFSSFNRDIGAWDTSGVTDMRDMFLLSLFDRDIGTWNTSSVTRMDFMFSEASFNQDISDWDVSRVTDMSGMFFQAANFDQDLSQWDVSQVSMCGDFDQGAPMNCAFTAGPLGPCDGGLTC</sequence>
<dbReference type="InterPro" id="IPR035986">
    <property type="entry name" value="PKD_dom_sf"/>
</dbReference>
<protein>
    <recommendedName>
        <fullName evidence="4">PKD domain-containing protein</fullName>
    </recommendedName>
</protein>
<name>A0A5J4YI06_PORPP</name>
<evidence type="ECO:0000313" key="3">
    <source>
        <dbReference type="Proteomes" id="UP000324585"/>
    </source>
</evidence>
<dbReference type="NCBIfam" id="TIGR02167">
    <property type="entry name" value="Liste_lipo_26"/>
    <property type="match status" value="6"/>
</dbReference>
<dbReference type="AlphaFoldDB" id="A0A5J4YI06"/>
<evidence type="ECO:0000313" key="2">
    <source>
        <dbReference type="EMBL" id="KAA8490632.1"/>
    </source>
</evidence>
<evidence type="ECO:0000256" key="1">
    <source>
        <dbReference type="SAM" id="SignalP"/>
    </source>
</evidence>
<accession>A0A5J4YI06</accession>
<dbReference type="EMBL" id="VRMN01000021">
    <property type="protein sequence ID" value="KAA8490632.1"/>
    <property type="molecule type" value="Genomic_DNA"/>
</dbReference>
<keyword evidence="3" id="KW-1185">Reference proteome</keyword>
<keyword evidence="1" id="KW-0732">Signal</keyword>